<dbReference type="Proteomes" id="UP001448207">
    <property type="component" value="Unassembled WGS sequence"/>
</dbReference>
<protein>
    <recommendedName>
        <fullName evidence="4">Copper fist DNA-binding transcription factor</fullName>
    </recommendedName>
</protein>
<sequence>MALQCEGKKTRLSHKHNTEKCSCSRKQRHPDNANSRTKIRNPTMVEIVMKNEQETLKYVNGGIKFEDKNAYGFPSFGSDVELPDVFPFKVSM</sequence>
<evidence type="ECO:0000313" key="2">
    <source>
        <dbReference type="EMBL" id="KAL0095978.1"/>
    </source>
</evidence>
<evidence type="ECO:0008006" key="4">
    <source>
        <dbReference type="Google" id="ProtNLM"/>
    </source>
</evidence>
<keyword evidence="3" id="KW-1185">Reference proteome</keyword>
<proteinExistence type="predicted"/>
<evidence type="ECO:0000313" key="3">
    <source>
        <dbReference type="Proteomes" id="UP001448207"/>
    </source>
</evidence>
<organism evidence="2 3">
    <name type="scientific">Phycomyces blakesleeanus</name>
    <dbReference type="NCBI Taxonomy" id="4837"/>
    <lineage>
        <taxon>Eukaryota</taxon>
        <taxon>Fungi</taxon>
        <taxon>Fungi incertae sedis</taxon>
        <taxon>Mucoromycota</taxon>
        <taxon>Mucoromycotina</taxon>
        <taxon>Mucoromycetes</taxon>
        <taxon>Mucorales</taxon>
        <taxon>Phycomycetaceae</taxon>
        <taxon>Phycomyces</taxon>
    </lineage>
</organism>
<accession>A0ABR3BBQ3</accession>
<reference evidence="2 3" key="1">
    <citation type="submission" date="2024-04" db="EMBL/GenBank/DDBJ databases">
        <title>Symmetric and asymmetric DNA N6-adenine methylation regulates different biological responses in Mucorales.</title>
        <authorList>
            <consortium name="Lawrence Berkeley National Laboratory"/>
            <person name="Lax C."/>
            <person name="Mondo S.J."/>
            <person name="Osorio-Concepcion M."/>
            <person name="Muszewska A."/>
            <person name="Corrochano-Luque M."/>
            <person name="Gutierrez G."/>
            <person name="Riley R."/>
            <person name="Lipzen A."/>
            <person name="Guo J."/>
            <person name="Hundley H."/>
            <person name="Amirebrahimi M."/>
            <person name="Ng V."/>
            <person name="Lorenzo-Gutierrez D."/>
            <person name="Binder U."/>
            <person name="Yang J."/>
            <person name="Song Y."/>
            <person name="Canovas D."/>
            <person name="Navarro E."/>
            <person name="Freitag M."/>
            <person name="Gabaldon T."/>
            <person name="Grigoriev I.V."/>
            <person name="Corrochano L.M."/>
            <person name="Nicolas F.E."/>
            <person name="Garre V."/>
        </authorList>
    </citation>
    <scope>NUCLEOTIDE SEQUENCE [LARGE SCALE GENOMIC DNA]</scope>
    <source>
        <strain evidence="2 3">L51</strain>
    </source>
</reference>
<feature type="compositionally biased region" description="Basic residues" evidence="1">
    <location>
        <begin position="10"/>
        <end position="28"/>
    </location>
</feature>
<dbReference type="EMBL" id="JBCLYO010000001">
    <property type="protein sequence ID" value="KAL0095978.1"/>
    <property type="molecule type" value="Genomic_DNA"/>
</dbReference>
<gene>
    <name evidence="2" type="ORF">J3Q64DRAFT_1827052</name>
</gene>
<name>A0ABR3BBQ3_PHYBL</name>
<evidence type="ECO:0000256" key="1">
    <source>
        <dbReference type="SAM" id="MobiDB-lite"/>
    </source>
</evidence>
<comment type="caution">
    <text evidence="2">The sequence shown here is derived from an EMBL/GenBank/DDBJ whole genome shotgun (WGS) entry which is preliminary data.</text>
</comment>
<feature type="region of interest" description="Disordered" evidence="1">
    <location>
        <begin position="1"/>
        <end position="38"/>
    </location>
</feature>